<keyword evidence="1" id="KW-0472">Membrane</keyword>
<dbReference type="RefSeq" id="WP_072969515.1">
    <property type="nucleotide sequence ID" value="NZ_FQUR01000024.1"/>
</dbReference>
<protein>
    <submittedName>
        <fullName evidence="2">Uncharacterized protein</fullName>
    </submittedName>
</protein>
<accession>A0A1M5AKA4</accession>
<organism evidence="2 3">
    <name type="scientific">Thermoanaerobacter uzonensis DSM 18761</name>
    <dbReference type="NCBI Taxonomy" id="1123369"/>
    <lineage>
        <taxon>Bacteria</taxon>
        <taxon>Bacillati</taxon>
        <taxon>Bacillota</taxon>
        <taxon>Clostridia</taxon>
        <taxon>Thermoanaerobacterales</taxon>
        <taxon>Thermoanaerobacteraceae</taxon>
        <taxon>Thermoanaerobacter</taxon>
    </lineage>
</organism>
<dbReference type="AlphaFoldDB" id="A0A1M5AKA4"/>
<keyword evidence="1" id="KW-0812">Transmembrane</keyword>
<feature type="transmembrane region" description="Helical" evidence="1">
    <location>
        <begin position="34"/>
        <end position="52"/>
    </location>
</feature>
<dbReference type="EMBL" id="FQUR01000024">
    <property type="protein sequence ID" value="SHF30691.1"/>
    <property type="molecule type" value="Genomic_DNA"/>
</dbReference>
<name>A0A1M5AKA4_9THEO</name>
<dbReference type="Proteomes" id="UP000184127">
    <property type="component" value="Unassembled WGS sequence"/>
</dbReference>
<evidence type="ECO:0000313" key="2">
    <source>
        <dbReference type="EMBL" id="SHF30691.1"/>
    </source>
</evidence>
<keyword evidence="1" id="KW-1133">Transmembrane helix</keyword>
<proteinExistence type="predicted"/>
<reference evidence="3" key="1">
    <citation type="submission" date="2016-11" db="EMBL/GenBank/DDBJ databases">
        <authorList>
            <person name="Varghese N."/>
            <person name="Submissions S."/>
        </authorList>
    </citation>
    <scope>NUCLEOTIDE SEQUENCE [LARGE SCALE GENOMIC DNA]</scope>
    <source>
        <strain evidence="3">DSM 18761</strain>
    </source>
</reference>
<keyword evidence="3" id="KW-1185">Reference proteome</keyword>
<sequence length="90" mass="10672">MLDEREDYEEYLKRAAVIKAAEEWDEPIFQKAESYEGSGFGIIGFLVIFYLLDKAVSFLIKAEMVVRPYFREIMSFLNWIFGYIHLFNLS</sequence>
<evidence type="ECO:0000313" key="3">
    <source>
        <dbReference type="Proteomes" id="UP000184127"/>
    </source>
</evidence>
<gene>
    <name evidence="2" type="ORF">SAMN02745195_02325</name>
</gene>
<evidence type="ECO:0000256" key="1">
    <source>
        <dbReference type="SAM" id="Phobius"/>
    </source>
</evidence>